<organism evidence="1 2">
    <name type="scientific">Stegodyphus mimosarum</name>
    <name type="common">African social velvet spider</name>
    <dbReference type="NCBI Taxonomy" id="407821"/>
    <lineage>
        <taxon>Eukaryota</taxon>
        <taxon>Metazoa</taxon>
        <taxon>Ecdysozoa</taxon>
        <taxon>Arthropoda</taxon>
        <taxon>Chelicerata</taxon>
        <taxon>Arachnida</taxon>
        <taxon>Araneae</taxon>
        <taxon>Araneomorphae</taxon>
        <taxon>Entelegynae</taxon>
        <taxon>Eresoidea</taxon>
        <taxon>Eresidae</taxon>
        <taxon>Stegodyphus</taxon>
    </lineage>
</organism>
<reference evidence="1 2" key="1">
    <citation type="submission" date="2013-11" db="EMBL/GenBank/DDBJ databases">
        <title>Genome sequencing of Stegodyphus mimosarum.</title>
        <authorList>
            <person name="Bechsgaard J."/>
        </authorList>
    </citation>
    <scope>NUCLEOTIDE SEQUENCE [LARGE SCALE GENOMIC DNA]</scope>
</reference>
<dbReference type="AlphaFoldDB" id="A0A087UXR7"/>
<proteinExistence type="predicted"/>
<gene>
    <name evidence="1" type="ORF">X975_06277</name>
</gene>
<evidence type="ECO:0000313" key="1">
    <source>
        <dbReference type="EMBL" id="KFM82156.1"/>
    </source>
</evidence>
<feature type="non-terminal residue" evidence="1">
    <location>
        <position position="71"/>
    </location>
</feature>
<sequence length="71" mass="8171">MNYREMCCPWVPSLLSDIPKNIGLCFVVLTQYNREGDGFLTIIIDQTWVSHVILESDQKSVECNTHLCQPK</sequence>
<accession>A0A087UXR7</accession>
<evidence type="ECO:0000313" key="2">
    <source>
        <dbReference type="Proteomes" id="UP000054359"/>
    </source>
</evidence>
<protein>
    <submittedName>
        <fullName evidence="1">Uncharacterized protein</fullName>
    </submittedName>
</protein>
<name>A0A087UXR7_STEMI</name>
<keyword evidence="2" id="KW-1185">Reference proteome</keyword>
<dbReference type="EMBL" id="KK122182">
    <property type="protein sequence ID" value="KFM82156.1"/>
    <property type="molecule type" value="Genomic_DNA"/>
</dbReference>
<dbReference type="Proteomes" id="UP000054359">
    <property type="component" value="Unassembled WGS sequence"/>
</dbReference>